<dbReference type="EMBL" id="JAFIDN010000004">
    <property type="protein sequence ID" value="MBP3192296.1"/>
    <property type="molecule type" value="Genomic_DNA"/>
</dbReference>
<comment type="caution">
    <text evidence="4">The sequence shown here is derived from an EMBL/GenBank/DDBJ whole genome shotgun (WGS) entry which is preliminary data.</text>
</comment>
<dbReference type="Pfam" id="PF02719">
    <property type="entry name" value="Polysacc_synt_2"/>
    <property type="match status" value="1"/>
</dbReference>
<keyword evidence="2" id="KW-0812">Transmembrane</keyword>
<feature type="transmembrane region" description="Helical" evidence="2">
    <location>
        <begin position="68"/>
        <end position="92"/>
    </location>
</feature>
<sequence>MSKQTKKFIIDLTVWSLALPVAYILRLEGDIGAHISSILLITALVVPIKAVILYGLGLHLQNWPKISVLDLFHIIESVGIVSFCVFLSTFFVQSWLFIPQSVPIIEAFIAIIMLSSVRLGARLLHENSMNIEVRQSRKPVKRVLIAGAGEAGTQLARTILRHPESHLKVVGFLDDLSSKQKEWFMGLPVFGGLADLKKVVREQSVDKLIIALPTVSGHVIRSVVEHAQEAEVEYKIIPSMFDLLGDKFEISQLRDVNLEDLLRRKPVTLDIEPISEYLNGRTVMVTGAGGSIGSEIIRQVTRFDPDHIVLLGRGENSIFEFERECRKEYPHLQFTSLIADVRDYNTLESHFKNFRPDVIFHAAAHKHVPLMEANPDQAIFNNVIGTRNLTELALEYGVKRFVNISSDKSVNPTSIMGCSKRVAEFVVEWASLRAKENQSFVSVRFGNVLGSRGSVVPLFKQQIQNGGPVTITHENMTRYFMTIPEASQLVLQAGGLGQNGSVYVLDMGQPVRIIDLACDLIRLSGLEPYEDIRIVSTGIRPGEKLYEELLTAEEGTTATHHSKIFTARCNGLPEEGFMELLDELLTKAMERDHQGIRIQLKKMIPTYALETTNVQTKSA</sequence>
<keyword evidence="5" id="KW-1185">Reference proteome</keyword>
<organism evidence="4 5">
    <name type="scientific">Natronogracilivirga saccharolytica</name>
    <dbReference type="NCBI Taxonomy" id="2812953"/>
    <lineage>
        <taxon>Bacteria</taxon>
        <taxon>Pseudomonadati</taxon>
        <taxon>Balneolota</taxon>
        <taxon>Balneolia</taxon>
        <taxon>Balneolales</taxon>
        <taxon>Cyclonatronaceae</taxon>
        <taxon>Natronogracilivirga</taxon>
    </lineage>
</organism>
<name>A0A8J7S8N8_9BACT</name>
<dbReference type="PANTHER" id="PTHR43318:SF1">
    <property type="entry name" value="POLYSACCHARIDE BIOSYNTHESIS PROTEIN EPSC-RELATED"/>
    <property type="match status" value="1"/>
</dbReference>
<feature type="transmembrane region" description="Helical" evidence="2">
    <location>
        <begin position="31"/>
        <end position="56"/>
    </location>
</feature>
<dbReference type="Pfam" id="PF13727">
    <property type="entry name" value="CoA_binding_3"/>
    <property type="match status" value="1"/>
</dbReference>
<dbReference type="Gene3D" id="3.40.50.720">
    <property type="entry name" value="NAD(P)-binding Rossmann-like Domain"/>
    <property type="match status" value="2"/>
</dbReference>
<feature type="domain" description="Polysaccharide biosynthesis protein CapD-like" evidence="3">
    <location>
        <begin position="283"/>
        <end position="567"/>
    </location>
</feature>
<dbReference type="AlphaFoldDB" id="A0A8J7S8N8"/>
<dbReference type="InterPro" id="IPR051203">
    <property type="entry name" value="Polysaccharide_Synthase-Rel"/>
</dbReference>
<dbReference type="SUPFAM" id="SSF51735">
    <property type="entry name" value="NAD(P)-binding Rossmann-fold domains"/>
    <property type="match status" value="2"/>
</dbReference>
<evidence type="ECO:0000313" key="4">
    <source>
        <dbReference type="EMBL" id="MBP3192296.1"/>
    </source>
</evidence>
<reference evidence="4" key="1">
    <citation type="submission" date="2021-02" db="EMBL/GenBank/DDBJ databases">
        <title>Natronogracilivirga saccharolytica gen. nov. sp. nov. a new anaerobic, haloalkiliphilic carbohydrate-fermenting bacterium from soda lake and proposing of Cyclonatronumiaceae fam. nov. in the phylum Balneolaeota.</title>
        <authorList>
            <person name="Zhilina T.N."/>
            <person name="Sorokin D.Y."/>
            <person name="Zavarzina D.G."/>
            <person name="Toshchakov S.V."/>
            <person name="Kublanov I.V."/>
        </authorList>
    </citation>
    <scope>NUCLEOTIDE SEQUENCE</scope>
    <source>
        <strain evidence="4">Z-1702</strain>
    </source>
</reference>
<protein>
    <submittedName>
        <fullName evidence="4">Polysaccharide biosynthesis protein</fullName>
    </submittedName>
</protein>
<evidence type="ECO:0000256" key="1">
    <source>
        <dbReference type="ARBA" id="ARBA00007430"/>
    </source>
</evidence>
<dbReference type="InterPro" id="IPR036291">
    <property type="entry name" value="NAD(P)-bd_dom_sf"/>
</dbReference>
<proteinExistence type="inferred from homology"/>
<accession>A0A8J7S8N8</accession>
<dbReference type="PANTHER" id="PTHR43318">
    <property type="entry name" value="UDP-N-ACETYLGLUCOSAMINE 4,6-DEHYDRATASE"/>
    <property type="match status" value="1"/>
</dbReference>
<comment type="similarity">
    <text evidence="1">Belongs to the polysaccharide synthase family.</text>
</comment>
<evidence type="ECO:0000313" key="5">
    <source>
        <dbReference type="Proteomes" id="UP000673975"/>
    </source>
</evidence>
<keyword evidence="2" id="KW-1133">Transmembrane helix</keyword>
<gene>
    <name evidence="4" type="ORF">NATSA_06450</name>
</gene>
<dbReference type="InterPro" id="IPR003869">
    <property type="entry name" value="Polysac_CapD-like"/>
</dbReference>
<dbReference type="CDD" id="cd05237">
    <property type="entry name" value="UDP_invert_4-6DH_SDR_e"/>
    <property type="match status" value="1"/>
</dbReference>
<keyword evidence="2" id="KW-0472">Membrane</keyword>
<evidence type="ECO:0000259" key="3">
    <source>
        <dbReference type="Pfam" id="PF02719"/>
    </source>
</evidence>
<dbReference type="RefSeq" id="WP_210511199.1">
    <property type="nucleotide sequence ID" value="NZ_JAFIDN010000004.1"/>
</dbReference>
<evidence type="ECO:0000256" key="2">
    <source>
        <dbReference type="SAM" id="Phobius"/>
    </source>
</evidence>
<feature type="transmembrane region" description="Helical" evidence="2">
    <location>
        <begin position="104"/>
        <end position="124"/>
    </location>
</feature>
<dbReference type="Proteomes" id="UP000673975">
    <property type="component" value="Unassembled WGS sequence"/>
</dbReference>